<evidence type="ECO:0000313" key="2">
    <source>
        <dbReference type="Proteomes" id="UP000006044"/>
    </source>
</evidence>
<keyword evidence="2" id="KW-1185">Reference proteome</keyword>
<name>K0WX83_9BACT</name>
<accession>K0WX83</accession>
<dbReference type="Proteomes" id="UP000006044">
    <property type="component" value="Unassembled WGS sequence"/>
</dbReference>
<organism evidence="1 2">
    <name type="scientific">Barnesiella intestinihominis YIT 11860</name>
    <dbReference type="NCBI Taxonomy" id="742726"/>
    <lineage>
        <taxon>Bacteria</taxon>
        <taxon>Pseudomonadati</taxon>
        <taxon>Bacteroidota</taxon>
        <taxon>Bacteroidia</taxon>
        <taxon>Bacteroidales</taxon>
        <taxon>Barnesiellaceae</taxon>
        <taxon>Barnesiella</taxon>
    </lineage>
</organism>
<dbReference type="AlphaFoldDB" id="K0WX83"/>
<dbReference type="EMBL" id="ADLE01000011">
    <property type="protein sequence ID" value="EJZ63847.1"/>
    <property type="molecule type" value="Genomic_DNA"/>
</dbReference>
<protein>
    <recommendedName>
        <fullName evidence="3">Glycosyl transferase family 1 domain-containing protein</fullName>
    </recommendedName>
</protein>
<proteinExistence type="predicted"/>
<evidence type="ECO:0000313" key="1">
    <source>
        <dbReference type="EMBL" id="EJZ63847.1"/>
    </source>
</evidence>
<sequence>MKKKLYVYIDPINIKFPGFSIIANRMVRYIPNCEIIDNLSKCNKSDWILPMGIVAGLNLLKEGGHCNTIFLVDALTLGFKSTIKFSWKYSSIFKKSCIFDVLRLIKYIPIERKIVEKYKKIIVVSSHDQKYLERKYKKANFYTVTNGVVLPSEDCIKEKQFGYTLGILHYWGCGALIEIDWFVKSYLPKLRLKYPQLKVIAAGRGADNTVKEYFDRNRIIFLGEVENLCDFFNSIDIYITTVRKECGILNKVLDAFAYKKIVLGLDHNMYPFSSIKDAYLTYHNYQECEDAIKYIANNSQEIRQKTLIAYRYVQEQHNWEKNIKLLEQIINNDYE</sequence>
<reference evidence="1 2" key="1">
    <citation type="submission" date="2012-08" db="EMBL/GenBank/DDBJ databases">
        <title>The Genome Sequence of Barnesiella intestinihominis YIT 11860.</title>
        <authorList>
            <consortium name="The Broad Institute Genome Sequencing Platform"/>
            <person name="Earl A."/>
            <person name="Ward D."/>
            <person name="Feldgarden M."/>
            <person name="Gevers D."/>
            <person name="Morotomi M."/>
            <person name="Walker B."/>
            <person name="Young S.K."/>
            <person name="Zeng Q."/>
            <person name="Gargeya S."/>
            <person name="Fitzgerald M."/>
            <person name="Haas B."/>
            <person name="Abouelleil A."/>
            <person name="Alvarado L."/>
            <person name="Arachchi H.M."/>
            <person name="Berlin A.M."/>
            <person name="Chapman S.B."/>
            <person name="Goldberg J."/>
            <person name="Griggs A."/>
            <person name="Gujja S."/>
            <person name="Hansen M."/>
            <person name="Howarth C."/>
            <person name="Imamovic A."/>
            <person name="Larimer J."/>
            <person name="McCowen C."/>
            <person name="Montmayeur A."/>
            <person name="Murphy C."/>
            <person name="Neiman D."/>
            <person name="Pearson M."/>
            <person name="Priest M."/>
            <person name="Roberts A."/>
            <person name="Saif S."/>
            <person name="Shea T."/>
            <person name="Sisk P."/>
            <person name="Sykes S."/>
            <person name="Wortman J."/>
            <person name="Nusbaum C."/>
            <person name="Birren B."/>
        </authorList>
    </citation>
    <scope>NUCLEOTIDE SEQUENCE [LARGE SCALE GENOMIC DNA]</scope>
    <source>
        <strain evidence="1 2">YIT 11860</strain>
    </source>
</reference>
<evidence type="ECO:0008006" key="3">
    <source>
        <dbReference type="Google" id="ProtNLM"/>
    </source>
</evidence>
<dbReference type="RefSeq" id="WP_008862145.1">
    <property type="nucleotide sequence ID" value="NZ_JH815204.1"/>
</dbReference>
<dbReference type="OrthoDB" id="1093734at2"/>
<dbReference type="STRING" id="742726.HMPREF9448_01686"/>
<dbReference type="GeneID" id="77848934"/>
<dbReference type="HOGENOM" id="CLU_828109_0_0_10"/>
<dbReference type="eggNOG" id="COG0438">
    <property type="taxonomic scope" value="Bacteria"/>
</dbReference>
<comment type="caution">
    <text evidence="1">The sequence shown here is derived from an EMBL/GenBank/DDBJ whole genome shotgun (WGS) entry which is preliminary data.</text>
</comment>
<dbReference type="Gene3D" id="3.40.50.2000">
    <property type="entry name" value="Glycogen Phosphorylase B"/>
    <property type="match status" value="2"/>
</dbReference>
<gene>
    <name evidence="1" type="ORF">HMPREF9448_01686</name>
</gene>
<dbReference type="Pfam" id="PF13692">
    <property type="entry name" value="Glyco_trans_1_4"/>
    <property type="match status" value="1"/>
</dbReference>
<dbReference type="SUPFAM" id="SSF53756">
    <property type="entry name" value="UDP-Glycosyltransferase/glycogen phosphorylase"/>
    <property type="match status" value="1"/>
</dbReference>